<accession>A0A8R1IV82</accession>
<organism evidence="2 3">
    <name type="scientific">Caenorhabditis japonica</name>
    <dbReference type="NCBI Taxonomy" id="281687"/>
    <lineage>
        <taxon>Eukaryota</taxon>
        <taxon>Metazoa</taxon>
        <taxon>Ecdysozoa</taxon>
        <taxon>Nematoda</taxon>
        <taxon>Chromadorea</taxon>
        <taxon>Rhabditida</taxon>
        <taxon>Rhabditina</taxon>
        <taxon>Rhabditomorpha</taxon>
        <taxon>Rhabditoidea</taxon>
        <taxon>Rhabditidae</taxon>
        <taxon>Peloderinae</taxon>
        <taxon>Caenorhabditis</taxon>
    </lineage>
</organism>
<feature type="compositionally biased region" description="Basic and acidic residues" evidence="1">
    <location>
        <begin position="1"/>
        <end position="24"/>
    </location>
</feature>
<feature type="compositionally biased region" description="Acidic residues" evidence="1">
    <location>
        <begin position="82"/>
        <end position="96"/>
    </location>
</feature>
<evidence type="ECO:0000313" key="3">
    <source>
        <dbReference type="Proteomes" id="UP000005237"/>
    </source>
</evidence>
<dbReference type="AlphaFoldDB" id="A0A8R1IV82"/>
<feature type="compositionally biased region" description="Basic and acidic residues" evidence="1">
    <location>
        <begin position="69"/>
        <end position="81"/>
    </location>
</feature>
<name>A0A8R1IV82_CAEJA</name>
<reference evidence="3" key="1">
    <citation type="submission" date="2010-08" db="EMBL/GenBank/DDBJ databases">
        <authorList>
            <consortium name="Caenorhabditis japonica Sequencing Consortium"/>
            <person name="Wilson R.K."/>
        </authorList>
    </citation>
    <scope>NUCLEOTIDE SEQUENCE [LARGE SCALE GENOMIC DNA]</scope>
    <source>
        <strain evidence="3">DF5081</strain>
    </source>
</reference>
<sequence>MKLKVFKQEENGTNKKMSRKEMRTSAKKLKKMQARAFAQRAPIESVMREDMKMTKEDKKKRKRKRQREAKKEMKMLEKQNESEQEDGDSDEEEEDQNPAKRRRAIVEVSVNKGKRKYGDESEDSDDDLTYEQYLEQVEEAKRKRRADQDGLDDDDAAIRKYGVLLGMNENKKERDGTLKFPRMHLLSAFPYFL</sequence>
<dbReference type="EnsemblMetazoa" id="CJA41649b.1">
    <property type="protein sequence ID" value="CJA41649b.1"/>
    <property type="gene ID" value="WBGene00217497"/>
</dbReference>
<feature type="region of interest" description="Disordered" evidence="1">
    <location>
        <begin position="1"/>
        <end position="129"/>
    </location>
</feature>
<feature type="compositionally biased region" description="Basic and acidic residues" evidence="1">
    <location>
        <begin position="46"/>
        <end position="57"/>
    </location>
</feature>
<feature type="compositionally biased region" description="Basic residues" evidence="1">
    <location>
        <begin position="58"/>
        <end position="68"/>
    </location>
</feature>
<keyword evidence="3" id="KW-1185">Reference proteome</keyword>
<proteinExistence type="predicted"/>
<evidence type="ECO:0000313" key="2">
    <source>
        <dbReference type="EnsemblMetazoa" id="CJA41649b.1"/>
    </source>
</evidence>
<dbReference type="Proteomes" id="UP000005237">
    <property type="component" value="Unassembled WGS sequence"/>
</dbReference>
<evidence type="ECO:0000256" key="1">
    <source>
        <dbReference type="SAM" id="MobiDB-lite"/>
    </source>
</evidence>
<reference evidence="2" key="2">
    <citation type="submission" date="2022-06" db="UniProtKB">
        <authorList>
            <consortium name="EnsemblMetazoa"/>
        </authorList>
    </citation>
    <scope>IDENTIFICATION</scope>
    <source>
        <strain evidence="2">DF5081</strain>
    </source>
</reference>
<feature type="compositionally biased region" description="Acidic residues" evidence="1">
    <location>
        <begin position="120"/>
        <end position="129"/>
    </location>
</feature>
<protein>
    <submittedName>
        <fullName evidence="2">Uncharacterized protein</fullName>
    </submittedName>
</protein>